<evidence type="ECO:0000256" key="2">
    <source>
        <dbReference type="ARBA" id="ARBA00022723"/>
    </source>
</evidence>
<dbReference type="GO" id="GO:0005759">
    <property type="term" value="C:mitochondrial matrix"/>
    <property type="evidence" value="ECO:0007669"/>
    <property type="project" value="TreeGrafter"/>
</dbReference>
<dbReference type="InterPro" id="IPR041516">
    <property type="entry name" value="LACTB2_WH"/>
</dbReference>
<evidence type="ECO:0000256" key="3">
    <source>
        <dbReference type="ARBA" id="ARBA00022801"/>
    </source>
</evidence>
<evidence type="ECO:0000256" key="4">
    <source>
        <dbReference type="ARBA" id="ARBA00022833"/>
    </source>
</evidence>
<dbReference type="Gene3D" id="3.60.15.10">
    <property type="entry name" value="Ribonuclease Z/Hydroxyacylglutathione hydrolase-like"/>
    <property type="match status" value="1"/>
</dbReference>
<protein>
    <recommendedName>
        <fullName evidence="5">Beta-lactamase-like protein 2 homolog</fullName>
    </recommendedName>
</protein>
<dbReference type="PANTHER" id="PTHR23131:SF0">
    <property type="entry name" value="ENDORIBONUCLEASE LACTB2"/>
    <property type="match status" value="1"/>
</dbReference>
<dbReference type="GO" id="GO:0016787">
    <property type="term" value="F:hydrolase activity"/>
    <property type="evidence" value="ECO:0007669"/>
    <property type="project" value="UniProtKB-KW"/>
</dbReference>
<dbReference type="GO" id="GO:0004521">
    <property type="term" value="F:RNA endonuclease activity"/>
    <property type="evidence" value="ECO:0007669"/>
    <property type="project" value="TreeGrafter"/>
</dbReference>
<dbReference type="GO" id="GO:0003727">
    <property type="term" value="F:single-stranded RNA binding"/>
    <property type="evidence" value="ECO:0007669"/>
    <property type="project" value="TreeGrafter"/>
</dbReference>
<comment type="similarity">
    <text evidence="1">Belongs to the metallo-beta-lactamase superfamily. Glyoxalase II family.</text>
</comment>
<dbReference type="FunFam" id="1.10.10.10:FF:000328">
    <property type="entry name" value="Lactamase beta 2"/>
    <property type="match status" value="1"/>
</dbReference>
<dbReference type="Gene3D" id="1.10.10.10">
    <property type="entry name" value="Winged helix-like DNA-binding domain superfamily/Winged helix DNA-binding domain"/>
    <property type="match status" value="1"/>
</dbReference>
<dbReference type="Pfam" id="PF17778">
    <property type="entry name" value="WHD_BLACT"/>
    <property type="match status" value="1"/>
</dbReference>
<dbReference type="GO" id="GO:0046872">
    <property type="term" value="F:metal ion binding"/>
    <property type="evidence" value="ECO:0007669"/>
    <property type="project" value="UniProtKB-KW"/>
</dbReference>
<dbReference type="InterPro" id="IPR001279">
    <property type="entry name" value="Metallo-B-lactamas"/>
</dbReference>
<sequence length="278" mass="31193">MTTLIPKVSTLTSRIIRVLGCNPGPMTLQGTNTYIIGTGKERILLDTGEPNVPEYIETLKSVLRERGISLQQIIVSHWHLDHVGGVDEIRRQVQPGCTVKKYAFRDDKAEHSYQYLNDGDWIRTEGASLKVIATPGHTQDHIVLYLDEEDALFSGDCILGEGSAVFEDFHSYMRSLNTILAIKPSVIYPGHGPVISDPETKIKEYIEHRLQRERQILDCLPEADTGYKSTADIVKEIYKETPAHLHSAAARNVEHHLNKLIKDGKVVKSAAENAYQRV</sequence>
<dbReference type="Pfam" id="PF00753">
    <property type="entry name" value="Lactamase_B"/>
    <property type="match status" value="1"/>
</dbReference>
<evidence type="ECO:0000313" key="7">
    <source>
        <dbReference type="EMBL" id="JAP66412.1"/>
    </source>
</evidence>
<evidence type="ECO:0000259" key="6">
    <source>
        <dbReference type="SMART" id="SM00849"/>
    </source>
</evidence>
<name>A0A131XJ54_9ACAR</name>
<reference evidence="7" key="1">
    <citation type="journal article" date="2017" name="Ticks Tick Borne Dis.">
        <title>An insight into the sialome of Hyalomma excavatum.</title>
        <authorList>
            <person name="Ribeiro J.M."/>
            <person name="Slovak M."/>
            <person name="Francischetti I.M."/>
        </authorList>
    </citation>
    <scope>NUCLEOTIDE SEQUENCE</scope>
    <source>
        <strain evidence="7">Samish</strain>
        <tissue evidence="7">Salivary glands</tissue>
    </source>
</reference>
<accession>A0A131XJ54</accession>
<organism evidence="7">
    <name type="scientific">Hyalomma excavatum</name>
    <dbReference type="NCBI Taxonomy" id="257692"/>
    <lineage>
        <taxon>Eukaryota</taxon>
        <taxon>Metazoa</taxon>
        <taxon>Ecdysozoa</taxon>
        <taxon>Arthropoda</taxon>
        <taxon>Chelicerata</taxon>
        <taxon>Arachnida</taxon>
        <taxon>Acari</taxon>
        <taxon>Parasitiformes</taxon>
        <taxon>Ixodida</taxon>
        <taxon>Ixodoidea</taxon>
        <taxon>Ixodidae</taxon>
        <taxon>Hyalomminae</taxon>
        <taxon>Hyalomma</taxon>
    </lineage>
</organism>
<dbReference type="GO" id="GO:0031123">
    <property type="term" value="P:RNA 3'-end processing"/>
    <property type="evidence" value="ECO:0007669"/>
    <property type="project" value="UniProtKB-ARBA"/>
</dbReference>
<dbReference type="CDD" id="cd07722">
    <property type="entry name" value="LACTB2-like_MBL-fold"/>
    <property type="match status" value="1"/>
</dbReference>
<keyword evidence="4" id="KW-0862">Zinc</keyword>
<dbReference type="SMART" id="SM00849">
    <property type="entry name" value="Lactamase_B"/>
    <property type="match status" value="1"/>
</dbReference>
<keyword evidence="3" id="KW-0378">Hydrolase</keyword>
<evidence type="ECO:0000256" key="5">
    <source>
        <dbReference type="ARBA" id="ARBA00069358"/>
    </source>
</evidence>
<dbReference type="FunFam" id="3.60.15.10:FF:000017">
    <property type="entry name" value="Lactamase beta 2"/>
    <property type="match status" value="1"/>
</dbReference>
<feature type="domain" description="Metallo-beta-lactamase" evidence="6">
    <location>
        <begin position="30"/>
        <end position="191"/>
    </location>
</feature>
<dbReference type="SUPFAM" id="SSF56281">
    <property type="entry name" value="Metallo-hydrolase/oxidoreductase"/>
    <property type="match status" value="1"/>
</dbReference>
<keyword evidence="2" id="KW-0479">Metal-binding</keyword>
<evidence type="ECO:0000256" key="1">
    <source>
        <dbReference type="ARBA" id="ARBA00006759"/>
    </source>
</evidence>
<dbReference type="InterPro" id="IPR050662">
    <property type="entry name" value="Sec-metab_biosynth-thioest"/>
</dbReference>
<dbReference type="EMBL" id="GEFH01002169">
    <property type="protein sequence ID" value="JAP66412.1"/>
    <property type="molecule type" value="mRNA"/>
</dbReference>
<dbReference type="InterPro" id="IPR036866">
    <property type="entry name" value="RibonucZ/Hydroxyglut_hydro"/>
</dbReference>
<proteinExistence type="evidence at transcript level"/>
<dbReference type="InterPro" id="IPR036388">
    <property type="entry name" value="WH-like_DNA-bd_sf"/>
</dbReference>
<dbReference type="AlphaFoldDB" id="A0A131XJ54"/>
<dbReference type="PANTHER" id="PTHR23131">
    <property type="entry name" value="ENDORIBONUCLEASE LACTB2"/>
    <property type="match status" value="1"/>
</dbReference>
<dbReference type="InterPro" id="IPR047921">
    <property type="entry name" value="LACTB2-like_MBL-fold"/>
</dbReference>